<sequence length="168" mass="18785">MSLFAAVFHTLKTPLAVITGRGASMQFDRVNKAFSDLVGCSEEKLKGLPPSRLFSSWNEEALMVTERSEIFMLRQSSRPREPQHLLLTIDEVADTAEPAYLLTAEDISARTWIDAMSKTERVLQSGILNGQLVIERYFAAARLRFSIRTCALKKSLSRNFLTTLNGTG</sequence>
<dbReference type="Proteomes" id="UP000272528">
    <property type="component" value="Chromosome"/>
</dbReference>
<dbReference type="RefSeq" id="WP_126013972.1">
    <property type="nucleotide sequence ID" value="NZ_CP034437.1"/>
</dbReference>
<protein>
    <recommendedName>
        <fullName evidence="3">PAS domain-containing protein</fullName>
    </recommendedName>
</protein>
<proteinExistence type="predicted"/>
<gene>
    <name evidence="1" type="ORF">EJC50_06895</name>
</gene>
<evidence type="ECO:0000313" key="1">
    <source>
        <dbReference type="EMBL" id="AZN39417.1"/>
    </source>
</evidence>
<dbReference type="OrthoDB" id="2561450at2"/>
<name>A0A3Q8X515_9BACL</name>
<dbReference type="KEGG" id="palb:EJC50_06895"/>
<reference evidence="2" key="1">
    <citation type="submission" date="2018-12" db="EMBL/GenBank/DDBJ databases">
        <title>Genome sequence of Peanibacillus sp.</title>
        <authorList>
            <person name="Subramani G."/>
            <person name="Srinivasan S."/>
            <person name="Kim M.K."/>
        </authorList>
    </citation>
    <scope>NUCLEOTIDE SEQUENCE [LARGE SCALE GENOMIC DNA]</scope>
    <source>
        <strain evidence="2">18JY67-1</strain>
    </source>
</reference>
<dbReference type="AlphaFoldDB" id="A0A3Q8X515"/>
<organism evidence="1 2">
    <name type="scientific">Paenibacillus albus</name>
    <dbReference type="NCBI Taxonomy" id="2495582"/>
    <lineage>
        <taxon>Bacteria</taxon>
        <taxon>Bacillati</taxon>
        <taxon>Bacillota</taxon>
        <taxon>Bacilli</taxon>
        <taxon>Bacillales</taxon>
        <taxon>Paenibacillaceae</taxon>
        <taxon>Paenibacillus</taxon>
    </lineage>
</organism>
<evidence type="ECO:0000313" key="2">
    <source>
        <dbReference type="Proteomes" id="UP000272528"/>
    </source>
</evidence>
<keyword evidence="2" id="KW-1185">Reference proteome</keyword>
<accession>A0A3Q8X515</accession>
<dbReference type="EMBL" id="CP034437">
    <property type="protein sequence ID" value="AZN39417.1"/>
    <property type="molecule type" value="Genomic_DNA"/>
</dbReference>
<evidence type="ECO:0008006" key="3">
    <source>
        <dbReference type="Google" id="ProtNLM"/>
    </source>
</evidence>